<proteinExistence type="inferred from homology"/>
<keyword evidence="3 5" id="KW-0378">Hydrolase</keyword>
<dbReference type="AlphaFoldDB" id="A0A3N0ACG0"/>
<dbReference type="OrthoDB" id="9803205at2"/>
<dbReference type="GO" id="GO:0003723">
    <property type="term" value="F:RNA binding"/>
    <property type="evidence" value="ECO:0007669"/>
    <property type="project" value="UniProtKB-UniRule"/>
</dbReference>
<dbReference type="InterPro" id="IPR006675">
    <property type="entry name" value="HDIG_dom"/>
</dbReference>
<dbReference type="InterPro" id="IPR015946">
    <property type="entry name" value="KH_dom-like_a/b"/>
</dbReference>
<dbReference type="PANTHER" id="PTHR12826">
    <property type="entry name" value="RIBONUCLEASE Y"/>
    <property type="match status" value="1"/>
</dbReference>
<dbReference type="EC" id="3.1.-.-" evidence="5 6"/>
<sequence>MEIVIAAVLCLIVGLAGGFAVFRLVAGNSAKQASSEASSLVEKAKLQAETMRREASLEADSLRREASLEAETMRREASIVAKDQALKYKEEIEAENKGRLKEAQDRMHEAQERMKEAQERMREVRDAENRANQREESLERRSESLDGRERQIDSMQSQIESRERELTVAEEEMVRRLESVAGMSPQEAKEEMLEGLRDELTHESAAIIRESETRTRAEADKKARMILSLAIQRVAADHSAENTVSAIHIPSDDLKGRIIGREGRNIRSFEQLTGTNLIIDDTPECVTISCFDPVRREIGRVTMENLVADGRIHPARIEEMYAKAVDLVEQRVVEAGEQATFDTGIHDLHPDLVHTLGRLRYRTSYGQNVLNHSLEVAYLSGVMASELGLDPVPAKRAGLLHDLGKAVDHEVEGSHAVIGADLARRFGERPEIVHAIEAHHGDVEANTVLDVLVQAADAISAARPGARKETLDAYIKRLEKLEEIANSYKGVERTYAIQAGREVRVMVEPEVVDEAQSVVLAHDIAHQIESEMQYPGQVKVVVIRESRAVDYAK</sequence>
<feature type="compositionally biased region" description="Basic and acidic residues" evidence="7">
    <location>
        <begin position="116"/>
        <end position="152"/>
    </location>
</feature>
<keyword evidence="2 5" id="KW-0255">Endonuclease</keyword>
<dbReference type="Proteomes" id="UP000530850">
    <property type="component" value="Unassembled WGS sequence"/>
</dbReference>
<dbReference type="GO" id="GO:0006402">
    <property type="term" value="P:mRNA catabolic process"/>
    <property type="evidence" value="ECO:0007669"/>
    <property type="project" value="UniProtKB-UniRule"/>
</dbReference>
<dbReference type="InterPro" id="IPR004087">
    <property type="entry name" value="KH_dom"/>
</dbReference>
<comment type="similarity">
    <text evidence="5">Belongs to the RNase Y family.</text>
</comment>
<dbReference type="Gene3D" id="1.10.3210.10">
    <property type="entry name" value="Hypothetical protein af1432"/>
    <property type="match status" value="1"/>
</dbReference>
<dbReference type="InterPro" id="IPR006674">
    <property type="entry name" value="HD_domain"/>
</dbReference>
<evidence type="ECO:0000256" key="7">
    <source>
        <dbReference type="SAM" id="MobiDB-lite"/>
    </source>
</evidence>
<evidence type="ECO:0000259" key="8">
    <source>
        <dbReference type="PROSITE" id="PS51831"/>
    </source>
</evidence>
<organism evidence="9 12">
    <name type="scientific">Parvibacter caecicola</name>
    <dbReference type="NCBI Taxonomy" id="747645"/>
    <lineage>
        <taxon>Bacteria</taxon>
        <taxon>Bacillati</taxon>
        <taxon>Actinomycetota</taxon>
        <taxon>Coriobacteriia</taxon>
        <taxon>Coriobacteriales</taxon>
        <taxon>Coriobacteriaceae</taxon>
        <taxon>Parvibacter</taxon>
    </lineage>
</organism>
<protein>
    <recommendedName>
        <fullName evidence="5 6">Ribonuclease Y</fullName>
        <shortName evidence="5">RNase Y</shortName>
        <ecNumber evidence="5 6">3.1.-.-</ecNumber>
    </recommendedName>
</protein>
<dbReference type="PROSITE" id="PS51831">
    <property type="entry name" value="HD"/>
    <property type="match status" value="1"/>
</dbReference>
<dbReference type="PROSITE" id="PS50084">
    <property type="entry name" value="KH_TYPE_1"/>
    <property type="match status" value="1"/>
</dbReference>
<reference evidence="9 12" key="2">
    <citation type="submission" date="2020-08" db="EMBL/GenBank/DDBJ databases">
        <title>Sequencing the genomes of 1000 actinobacteria strains.</title>
        <authorList>
            <person name="Klenk H.-P."/>
        </authorList>
    </citation>
    <scope>NUCLEOTIDE SEQUENCE [LARGE SCALE GENOMIC DNA]</scope>
    <source>
        <strain evidence="9 12">DSM 22242</strain>
    </source>
</reference>
<reference evidence="10 11" key="1">
    <citation type="submission" date="2019-04" db="EMBL/GenBank/DDBJ databases">
        <title>Microbes associate with the intestines of laboratory mice.</title>
        <authorList>
            <person name="Navarre W."/>
            <person name="Wong E."/>
            <person name="Huang K.C."/>
            <person name="Tropini C."/>
            <person name="Ng K."/>
            <person name="Yu B."/>
        </authorList>
    </citation>
    <scope>NUCLEOTIDE SEQUENCE [LARGE SCALE GENOMIC DNA]</scope>
    <source>
        <strain evidence="10 11">NM48_B13</strain>
    </source>
</reference>
<dbReference type="InterPro" id="IPR003607">
    <property type="entry name" value="HD/PDEase_dom"/>
</dbReference>
<dbReference type="HAMAP" id="MF_00335">
    <property type="entry name" value="RNase_Y"/>
    <property type="match status" value="1"/>
</dbReference>
<dbReference type="CDD" id="cd00077">
    <property type="entry name" value="HDc"/>
    <property type="match status" value="1"/>
</dbReference>
<dbReference type="GeneID" id="93355802"/>
<evidence type="ECO:0000256" key="2">
    <source>
        <dbReference type="ARBA" id="ARBA00022759"/>
    </source>
</evidence>
<evidence type="ECO:0000256" key="1">
    <source>
        <dbReference type="ARBA" id="ARBA00022722"/>
    </source>
</evidence>
<dbReference type="PANTHER" id="PTHR12826:SF15">
    <property type="entry name" value="RIBONUCLEASE Y"/>
    <property type="match status" value="1"/>
</dbReference>
<evidence type="ECO:0000256" key="5">
    <source>
        <dbReference type="HAMAP-Rule" id="MF_00335"/>
    </source>
</evidence>
<comment type="function">
    <text evidence="5">Endoribonuclease that initiates mRNA decay.</text>
</comment>
<gene>
    <name evidence="5 10" type="primary">rny</name>
    <name evidence="10" type="ORF">E5982_00490</name>
    <name evidence="9" type="ORF">FHR31_000451</name>
</gene>
<name>A0A3N0ACG0_9ACTN</name>
<dbReference type="RefSeq" id="WP_123184504.1">
    <property type="nucleotide sequence ID" value="NZ_CANPEU010000001.1"/>
</dbReference>
<evidence type="ECO:0000313" key="12">
    <source>
        <dbReference type="Proteomes" id="UP000530850"/>
    </source>
</evidence>
<keyword evidence="11" id="KW-1185">Reference proteome</keyword>
<evidence type="ECO:0000256" key="3">
    <source>
        <dbReference type="ARBA" id="ARBA00022801"/>
    </source>
</evidence>
<accession>A0A3N0ACG0</accession>
<keyword evidence="1 5" id="KW-0540">Nuclease</keyword>
<dbReference type="GO" id="GO:0004521">
    <property type="term" value="F:RNA endonuclease activity"/>
    <property type="evidence" value="ECO:0007669"/>
    <property type="project" value="UniProtKB-UniRule"/>
</dbReference>
<dbReference type="FunFam" id="1.10.3210.10:FF:000022">
    <property type="entry name" value="Ribonuclease Y"/>
    <property type="match status" value="1"/>
</dbReference>
<keyword evidence="4 5" id="KW-0694">RNA-binding</keyword>
<comment type="caution">
    <text evidence="9">The sequence shown here is derived from an EMBL/GenBank/DDBJ whole genome shotgun (WGS) entry which is preliminary data.</text>
</comment>
<dbReference type="GO" id="GO:0005886">
    <property type="term" value="C:plasma membrane"/>
    <property type="evidence" value="ECO:0007669"/>
    <property type="project" value="UniProtKB-UniRule"/>
</dbReference>
<dbReference type="Gene3D" id="3.30.300.20">
    <property type="match status" value="1"/>
</dbReference>
<evidence type="ECO:0000313" key="11">
    <source>
        <dbReference type="Proteomes" id="UP000309454"/>
    </source>
</evidence>
<dbReference type="Pfam" id="PF12072">
    <property type="entry name" value="RNase_Y_N"/>
    <property type="match status" value="2"/>
</dbReference>
<evidence type="ECO:0000256" key="6">
    <source>
        <dbReference type="NCBIfam" id="TIGR03319"/>
    </source>
</evidence>
<feature type="domain" description="HD" evidence="8">
    <location>
        <begin position="369"/>
        <end position="462"/>
    </location>
</feature>
<dbReference type="SMART" id="SM00471">
    <property type="entry name" value="HDc"/>
    <property type="match status" value="1"/>
</dbReference>
<evidence type="ECO:0000313" key="9">
    <source>
        <dbReference type="EMBL" id="MBB3170671.1"/>
    </source>
</evidence>
<dbReference type="NCBIfam" id="TIGR00277">
    <property type="entry name" value="HDIG"/>
    <property type="match status" value="1"/>
</dbReference>
<dbReference type="GO" id="GO:0016787">
    <property type="term" value="F:hydrolase activity"/>
    <property type="evidence" value="ECO:0007669"/>
    <property type="project" value="UniProtKB-KW"/>
</dbReference>
<dbReference type="InterPro" id="IPR036612">
    <property type="entry name" value="KH_dom_type_1_sf"/>
</dbReference>
<dbReference type="EMBL" id="SSTM01000001">
    <property type="protein sequence ID" value="TJW12124.1"/>
    <property type="molecule type" value="Genomic_DNA"/>
</dbReference>
<dbReference type="Proteomes" id="UP000309454">
    <property type="component" value="Unassembled WGS sequence"/>
</dbReference>
<evidence type="ECO:0000256" key="4">
    <source>
        <dbReference type="ARBA" id="ARBA00022884"/>
    </source>
</evidence>
<dbReference type="Pfam" id="PF01966">
    <property type="entry name" value="HD"/>
    <property type="match status" value="1"/>
</dbReference>
<dbReference type="InterPro" id="IPR022711">
    <property type="entry name" value="RNase_Y_N"/>
</dbReference>
<feature type="region of interest" description="Disordered" evidence="7">
    <location>
        <begin position="116"/>
        <end position="167"/>
    </location>
</feature>
<evidence type="ECO:0000313" key="10">
    <source>
        <dbReference type="EMBL" id="TJW12124.1"/>
    </source>
</evidence>
<dbReference type="SMART" id="SM00322">
    <property type="entry name" value="KH"/>
    <property type="match status" value="1"/>
</dbReference>
<dbReference type="InterPro" id="IPR004088">
    <property type="entry name" value="KH_dom_type_1"/>
</dbReference>
<dbReference type="SUPFAM" id="SSF54791">
    <property type="entry name" value="Eukaryotic type KH-domain (KH-domain type I)"/>
    <property type="match status" value="1"/>
</dbReference>
<dbReference type="CDD" id="cd22431">
    <property type="entry name" value="KH-I_RNaseY"/>
    <property type="match status" value="1"/>
</dbReference>
<dbReference type="NCBIfam" id="TIGR03319">
    <property type="entry name" value="RNase_Y"/>
    <property type="match status" value="1"/>
</dbReference>
<dbReference type="Pfam" id="PF00013">
    <property type="entry name" value="KH_1"/>
    <property type="match status" value="1"/>
</dbReference>
<dbReference type="EMBL" id="JACHYA010000001">
    <property type="protein sequence ID" value="MBB3170671.1"/>
    <property type="molecule type" value="Genomic_DNA"/>
</dbReference>
<dbReference type="SUPFAM" id="SSF109604">
    <property type="entry name" value="HD-domain/PDEase-like"/>
    <property type="match status" value="1"/>
</dbReference>
<dbReference type="InterPro" id="IPR017705">
    <property type="entry name" value="Ribonuclease_Y"/>
</dbReference>